<name>A0AC58GXH3_DANRE</name>
<evidence type="ECO:0000313" key="2">
    <source>
        <dbReference type="RefSeq" id="XP_073774440.1"/>
    </source>
</evidence>
<dbReference type="RefSeq" id="XP_073774440.1">
    <property type="nucleotide sequence ID" value="XM_073918339.1"/>
</dbReference>
<protein>
    <submittedName>
        <fullName evidence="2">Uncharacterized protein</fullName>
    </submittedName>
</protein>
<keyword evidence="1" id="KW-1185">Reference proteome</keyword>
<proteinExistence type="predicted"/>
<accession>A0AC58GXH3</accession>
<gene>
    <name evidence="2" type="primary">LOC141376776</name>
</gene>
<sequence>MDPASISGLAEIVSHATTRMNRHDDQMVTISRAVQAIVTQISDLTTRLQCLHAVSLQQPVATNISPPVMPVPERTAGFSKPHLPPPAFYSREVELCRAFLAKCLLYIESIDFRTLAAEICLPVHLCLVLFFRKNTWICQTCPVSTSTRRECSPLIRPLRFPPPAASRRGLDVFSVKRILDSRWRGRGFQYLVDWEGYGPEERSWVPARDILDHSLIDDYNRQPNPARDRSNTIPLTSLHLLPGAPEHAPLRRALIHPFITCK</sequence>
<reference evidence="2" key="1">
    <citation type="submission" date="2025-08" db="UniProtKB">
        <authorList>
            <consortium name="RefSeq"/>
        </authorList>
    </citation>
    <scope>IDENTIFICATION</scope>
    <source>
        <strain evidence="2">Tuebingen</strain>
        <tissue evidence="2">Fibroblasts and whole tissue</tissue>
    </source>
</reference>
<evidence type="ECO:0000313" key="1">
    <source>
        <dbReference type="Proteomes" id="UP000000437"/>
    </source>
</evidence>
<organism evidence="1 2">
    <name type="scientific">Danio rerio</name>
    <name type="common">Zebrafish</name>
    <name type="synonym">Brachydanio rerio</name>
    <dbReference type="NCBI Taxonomy" id="7955"/>
    <lineage>
        <taxon>Eukaryota</taxon>
        <taxon>Metazoa</taxon>
        <taxon>Chordata</taxon>
        <taxon>Craniata</taxon>
        <taxon>Vertebrata</taxon>
        <taxon>Euteleostomi</taxon>
        <taxon>Actinopterygii</taxon>
        <taxon>Neopterygii</taxon>
        <taxon>Teleostei</taxon>
        <taxon>Ostariophysi</taxon>
        <taxon>Cypriniformes</taxon>
        <taxon>Danionidae</taxon>
        <taxon>Danioninae</taxon>
        <taxon>Danio</taxon>
    </lineage>
</organism>
<dbReference type="Proteomes" id="UP000000437">
    <property type="component" value="Chromosome 12"/>
</dbReference>